<feature type="binding site" evidence="9">
    <location>
        <begin position="141"/>
        <end position="142"/>
    </location>
    <ligand>
        <name>(S)-2,3,4,5-tetrahydrodipicolinate</name>
        <dbReference type="ChEBI" id="CHEBI:16845"/>
    </ligand>
</feature>
<comment type="caution">
    <text evidence="9">Lacks conserved residue(s) required for the propagation of feature annotation.</text>
</comment>
<dbReference type="GO" id="GO:0019877">
    <property type="term" value="P:diaminopimelate biosynthetic process"/>
    <property type="evidence" value="ECO:0007669"/>
    <property type="project" value="UniProtKB-UniRule"/>
</dbReference>
<comment type="subcellular location">
    <subcellularLocation>
        <location evidence="9">Cytoplasm</location>
    </subcellularLocation>
</comment>
<dbReference type="InterPro" id="IPR022664">
    <property type="entry name" value="DapB_N_CS"/>
</dbReference>
<feature type="binding site" evidence="9">
    <location>
        <position position="132"/>
    </location>
    <ligand>
        <name>(S)-2,3,4,5-tetrahydrodipicolinate</name>
        <dbReference type="ChEBI" id="CHEBI:16845"/>
    </ligand>
</feature>
<keyword evidence="14" id="KW-1185">Reference proteome</keyword>
<dbReference type="SUPFAM" id="SSF55347">
    <property type="entry name" value="Glyceraldehyde-3-phosphate dehydrogenase-like, C-terminal domain"/>
    <property type="match status" value="1"/>
</dbReference>
<dbReference type="InterPro" id="IPR036291">
    <property type="entry name" value="NAD(P)-bd_dom_sf"/>
</dbReference>
<evidence type="ECO:0000313" key="13">
    <source>
        <dbReference type="EMBL" id="SFH54459.1"/>
    </source>
</evidence>
<protein>
    <recommendedName>
        <fullName evidence="9 10">4-hydroxy-tetrahydrodipicolinate reductase</fullName>
        <shortName evidence="9">HTPA reductase</shortName>
        <ecNumber evidence="9 10">1.17.1.8</ecNumber>
    </recommendedName>
</protein>
<dbReference type="EC" id="1.17.1.8" evidence="9 10"/>
<comment type="function">
    <text evidence="9">Catalyzes the conversion of 4-hydroxy-tetrahydrodipicolinate (HTPA) to tetrahydrodipicolinate.</text>
</comment>
<name>A0A1I3AXL2_9FIRM</name>
<dbReference type="GO" id="GO:0051287">
    <property type="term" value="F:NAD binding"/>
    <property type="evidence" value="ECO:0007669"/>
    <property type="project" value="UniProtKB-UniRule"/>
</dbReference>
<dbReference type="InterPro" id="IPR022663">
    <property type="entry name" value="DapB_C"/>
</dbReference>
<dbReference type="Pfam" id="PF05173">
    <property type="entry name" value="DapB_C"/>
    <property type="match status" value="1"/>
</dbReference>
<dbReference type="Pfam" id="PF01113">
    <property type="entry name" value="DapB_N"/>
    <property type="match status" value="1"/>
</dbReference>
<dbReference type="PANTHER" id="PTHR20836:SF7">
    <property type="entry name" value="4-HYDROXY-TETRAHYDRODIPICOLINATE REDUCTASE"/>
    <property type="match status" value="1"/>
</dbReference>
<dbReference type="GO" id="GO:0050661">
    <property type="term" value="F:NADP binding"/>
    <property type="evidence" value="ECO:0007669"/>
    <property type="project" value="UniProtKB-UniRule"/>
</dbReference>
<dbReference type="PANTHER" id="PTHR20836">
    <property type="entry name" value="DIHYDRODIPICOLINATE REDUCTASE"/>
    <property type="match status" value="1"/>
</dbReference>
<evidence type="ECO:0000256" key="5">
    <source>
        <dbReference type="ARBA" id="ARBA00022915"/>
    </source>
</evidence>
<dbReference type="UniPathway" id="UPA00034">
    <property type="reaction ID" value="UER00018"/>
</dbReference>
<organism evidence="13 14">
    <name type="scientific">Tindallia magadiensis</name>
    <dbReference type="NCBI Taxonomy" id="69895"/>
    <lineage>
        <taxon>Bacteria</taxon>
        <taxon>Bacillati</taxon>
        <taxon>Bacillota</taxon>
        <taxon>Clostridia</taxon>
        <taxon>Peptostreptococcales</taxon>
        <taxon>Tindalliaceae</taxon>
        <taxon>Tindallia</taxon>
    </lineage>
</organism>
<dbReference type="GO" id="GO:0009089">
    <property type="term" value="P:lysine biosynthetic process via diaminopimelate"/>
    <property type="evidence" value="ECO:0007669"/>
    <property type="project" value="UniProtKB-UniRule"/>
</dbReference>
<feature type="active site" description="Proton donor" evidence="9">
    <location>
        <position position="135"/>
    </location>
</feature>
<evidence type="ECO:0000256" key="9">
    <source>
        <dbReference type="HAMAP-Rule" id="MF_00102"/>
    </source>
</evidence>
<dbReference type="PROSITE" id="PS01298">
    <property type="entry name" value="DAPB"/>
    <property type="match status" value="1"/>
</dbReference>
<comment type="similarity">
    <text evidence="1 9">Belongs to the DapB family.</text>
</comment>
<dbReference type="CDD" id="cd02274">
    <property type="entry name" value="DHDPR_N"/>
    <property type="match status" value="1"/>
</dbReference>
<feature type="binding site" evidence="9">
    <location>
        <begin position="74"/>
        <end position="76"/>
    </location>
    <ligand>
        <name>NAD(+)</name>
        <dbReference type="ChEBI" id="CHEBI:57540"/>
    </ligand>
</feature>
<keyword evidence="6 9" id="KW-0560">Oxidoreductase</keyword>
<dbReference type="Proteomes" id="UP000199287">
    <property type="component" value="Unassembled WGS sequence"/>
</dbReference>
<evidence type="ECO:0000256" key="7">
    <source>
        <dbReference type="ARBA" id="ARBA00023027"/>
    </source>
</evidence>
<dbReference type="OrthoDB" id="9790352at2"/>
<dbReference type="AlphaFoldDB" id="A0A1I3AXL2"/>
<feature type="binding site" evidence="9">
    <location>
        <position position="44"/>
    </location>
    <ligand>
        <name>NADP(+)</name>
        <dbReference type="ChEBI" id="CHEBI:58349"/>
    </ligand>
</feature>
<dbReference type="PIRSF" id="PIRSF000161">
    <property type="entry name" value="DHPR"/>
    <property type="match status" value="1"/>
</dbReference>
<comment type="subunit">
    <text evidence="9">Homotetramer.</text>
</comment>
<evidence type="ECO:0000256" key="1">
    <source>
        <dbReference type="ARBA" id="ARBA00006642"/>
    </source>
</evidence>
<evidence type="ECO:0000313" key="14">
    <source>
        <dbReference type="Proteomes" id="UP000199287"/>
    </source>
</evidence>
<feature type="binding site" evidence="9">
    <location>
        <begin position="98"/>
        <end position="101"/>
    </location>
    <ligand>
        <name>NAD(+)</name>
        <dbReference type="ChEBI" id="CHEBI:57540"/>
    </ligand>
</feature>
<accession>A0A1I3AXL2</accession>
<dbReference type="GO" id="GO:0008839">
    <property type="term" value="F:4-hydroxy-tetrahydrodipicolinate reductase"/>
    <property type="evidence" value="ECO:0007669"/>
    <property type="project" value="UniProtKB-UniRule"/>
</dbReference>
<evidence type="ECO:0000256" key="4">
    <source>
        <dbReference type="ARBA" id="ARBA00022857"/>
    </source>
</evidence>
<evidence type="ECO:0000259" key="11">
    <source>
        <dbReference type="Pfam" id="PF01113"/>
    </source>
</evidence>
<evidence type="ECO:0000256" key="8">
    <source>
        <dbReference type="ARBA" id="ARBA00023154"/>
    </source>
</evidence>
<sequence>MNLLVWGKTGKMGKMIIEMAKEDPFWHQVQGIGSHDDYESYLLKPNVVIDFSHPKALNKVLDYVKNRNCPLVIGTTGYNDQELSAIEQASKEIPLVYATNMSLGMNLLFSMVEKVASVLKDSVDIEVIESHHNRKKDAPSGSANTIVECIEKGLGEKRQHVHGREGQCPRNAGEIGIHSIRGGNIVGRHEANFIHELESITLVHEAYNPSVFAKGALEAAKFSLQAEAGLYSMKDVLGMKDA</sequence>
<proteinExistence type="inferred from homology"/>
<dbReference type="RefSeq" id="WP_093369197.1">
    <property type="nucleotide sequence ID" value="NZ_FOQA01000001.1"/>
</dbReference>
<dbReference type="SUPFAM" id="SSF51735">
    <property type="entry name" value="NAD(P)-binding Rossmann-fold domains"/>
    <property type="match status" value="1"/>
</dbReference>
<comment type="pathway">
    <text evidence="9">Amino-acid biosynthesis; L-lysine biosynthesis via DAP pathway; (S)-tetrahydrodipicolinate from L-aspartate: step 4/4.</text>
</comment>
<feature type="active site" description="Proton donor/acceptor" evidence="9">
    <location>
        <position position="131"/>
    </location>
</feature>
<evidence type="ECO:0000256" key="6">
    <source>
        <dbReference type="ARBA" id="ARBA00023002"/>
    </source>
</evidence>
<keyword evidence="7 9" id="KW-0520">NAD</keyword>
<evidence type="ECO:0000259" key="12">
    <source>
        <dbReference type="Pfam" id="PF05173"/>
    </source>
</evidence>
<reference evidence="14" key="1">
    <citation type="submission" date="2016-10" db="EMBL/GenBank/DDBJ databases">
        <authorList>
            <person name="Varghese N."/>
            <person name="Submissions S."/>
        </authorList>
    </citation>
    <scope>NUCLEOTIDE SEQUENCE [LARGE SCALE GENOMIC DNA]</scope>
    <source>
        <strain evidence="14">Z-7934</strain>
    </source>
</reference>
<dbReference type="STRING" id="69895.SAMN05192551_101448"/>
<evidence type="ECO:0000256" key="10">
    <source>
        <dbReference type="NCBIfam" id="TIGR00036"/>
    </source>
</evidence>
<comment type="catalytic activity">
    <reaction evidence="9">
        <text>(S)-2,3,4,5-tetrahydrodipicolinate + NAD(+) + H2O = (2S,4S)-4-hydroxy-2,3,4,5-tetrahydrodipicolinate + NADH + H(+)</text>
        <dbReference type="Rhea" id="RHEA:35323"/>
        <dbReference type="ChEBI" id="CHEBI:15377"/>
        <dbReference type="ChEBI" id="CHEBI:15378"/>
        <dbReference type="ChEBI" id="CHEBI:16845"/>
        <dbReference type="ChEBI" id="CHEBI:57540"/>
        <dbReference type="ChEBI" id="CHEBI:57945"/>
        <dbReference type="ChEBI" id="CHEBI:67139"/>
        <dbReference type="EC" id="1.17.1.8"/>
    </reaction>
</comment>
<comment type="catalytic activity">
    <reaction evidence="9">
        <text>(S)-2,3,4,5-tetrahydrodipicolinate + NADP(+) + H2O = (2S,4S)-4-hydroxy-2,3,4,5-tetrahydrodipicolinate + NADPH + H(+)</text>
        <dbReference type="Rhea" id="RHEA:35331"/>
        <dbReference type="ChEBI" id="CHEBI:15377"/>
        <dbReference type="ChEBI" id="CHEBI:15378"/>
        <dbReference type="ChEBI" id="CHEBI:16845"/>
        <dbReference type="ChEBI" id="CHEBI:57783"/>
        <dbReference type="ChEBI" id="CHEBI:58349"/>
        <dbReference type="ChEBI" id="CHEBI:67139"/>
        <dbReference type="EC" id="1.17.1.8"/>
    </reaction>
</comment>
<keyword evidence="5 9" id="KW-0220">Diaminopimelate biosynthesis</keyword>
<dbReference type="InterPro" id="IPR023940">
    <property type="entry name" value="DHDPR_bac"/>
</dbReference>
<keyword evidence="4 9" id="KW-0521">NADP</keyword>
<dbReference type="InterPro" id="IPR000846">
    <property type="entry name" value="DapB_N"/>
</dbReference>
<keyword evidence="3 9" id="KW-0028">Amino-acid biosynthesis</keyword>
<evidence type="ECO:0000256" key="2">
    <source>
        <dbReference type="ARBA" id="ARBA00022490"/>
    </source>
</evidence>
<dbReference type="EMBL" id="FOQA01000001">
    <property type="protein sequence ID" value="SFH54459.1"/>
    <property type="molecule type" value="Genomic_DNA"/>
</dbReference>
<keyword evidence="2 9" id="KW-0963">Cytoplasm</keyword>
<evidence type="ECO:0000256" key="3">
    <source>
        <dbReference type="ARBA" id="ARBA00022605"/>
    </source>
</evidence>
<dbReference type="Gene3D" id="3.40.50.720">
    <property type="entry name" value="NAD(P)-binding Rossmann-like Domain"/>
    <property type="match status" value="1"/>
</dbReference>
<dbReference type="Gene3D" id="3.30.360.10">
    <property type="entry name" value="Dihydrodipicolinate Reductase, domain 2"/>
    <property type="match status" value="1"/>
</dbReference>
<dbReference type="HAMAP" id="MF_00102">
    <property type="entry name" value="DapB"/>
    <property type="match status" value="1"/>
</dbReference>
<dbReference type="NCBIfam" id="TIGR00036">
    <property type="entry name" value="dapB"/>
    <property type="match status" value="1"/>
</dbReference>
<dbReference type="GO" id="GO:0005829">
    <property type="term" value="C:cytosol"/>
    <property type="evidence" value="ECO:0007669"/>
    <property type="project" value="TreeGrafter"/>
</dbReference>
<feature type="binding site" evidence="9">
    <location>
        <begin position="7"/>
        <end position="12"/>
    </location>
    <ligand>
        <name>NAD(+)</name>
        <dbReference type="ChEBI" id="CHEBI:57540"/>
    </ligand>
</feature>
<feature type="domain" description="Dihydrodipicolinate reductase N-terminal" evidence="11">
    <location>
        <begin position="1"/>
        <end position="101"/>
    </location>
</feature>
<feature type="domain" description="Dihydrodipicolinate reductase C-terminal" evidence="12">
    <location>
        <begin position="104"/>
        <end position="237"/>
    </location>
</feature>
<gene>
    <name evidence="9" type="primary">dapB</name>
    <name evidence="13" type="ORF">SAMN05192551_101448</name>
</gene>
<keyword evidence="8 9" id="KW-0457">Lysine biosynthesis</keyword>
<comment type="caution">
    <text evidence="9">Was originally thought to be a dihydrodipicolinate reductase (DHDPR), catalyzing the conversion of dihydrodipicolinate to tetrahydrodipicolinate. However, it was shown in E.coli that the substrate of the enzymatic reaction is not dihydrodipicolinate (DHDP) but in fact (2S,4S)-4-hydroxy-2,3,4,5-tetrahydrodipicolinic acid (HTPA), the product released by the DapA-catalyzed reaction.</text>
</comment>
<dbReference type="GO" id="GO:0016726">
    <property type="term" value="F:oxidoreductase activity, acting on CH or CH2 groups, NAD or NADP as acceptor"/>
    <property type="evidence" value="ECO:0007669"/>
    <property type="project" value="UniProtKB-UniRule"/>
</dbReference>